<evidence type="ECO:0000313" key="10">
    <source>
        <dbReference type="Proteomes" id="UP001165302"/>
    </source>
</evidence>
<dbReference type="Proteomes" id="UP001165302">
    <property type="component" value="Unassembled WGS sequence"/>
</dbReference>
<evidence type="ECO:0000256" key="4">
    <source>
        <dbReference type="ARBA" id="ARBA00022692"/>
    </source>
</evidence>
<keyword evidence="7" id="KW-0653">Protein transport</keyword>
<dbReference type="Pfam" id="PF02472">
    <property type="entry name" value="ExbD"/>
    <property type="match status" value="1"/>
</dbReference>
<gene>
    <name evidence="9" type="ORF">IPZ78_15585</name>
</gene>
<keyword evidence="3" id="KW-1003">Cell membrane</keyword>
<evidence type="ECO:0000256" key="2">
    <source>
        <dbReference type="ARBA" id="ARBA00005811"/>
    </source>
</evidence>
<keyword evidence="6 8" id="KW-0472">Membrane</keyword>
<accession>A0ABS7Z8P9</accession>
<reference evidence="9" key="1">
    <citation type="submission" date="2020-10" db="EMBL/GenBank/DDBJ databases">
        <authorList>
            <person name="Lu T."/>
            <person name="Wang Q."/>
            <person name="Han X."/>
        </authorList>
    </citation>
    <scope>NUCLEOTIDE SEQUENCE</scope>
    <source>
        <strain evidence="9">WQ 366</strain>
    </source>
</reference>
<evidence type="ECO:0000256" key="3">
    <source>
        <dbReference type="ARBA" id="ARBA00022475"/>
    </source>
</evidence>
<organism evidence="9 10">
    <name type="scientific">Sphingobacterium bovistauri</name>
    <dbReference type="NCBI Taxonomy" id="2781959"/>
    <lineage>
        <taxon>Bacteria</taxon>
        <taxon>Pseudomonadati</taxon>
        <taxon>Bacteroidota</taxon>
        <taxon>Sphingobacteriia</taxon>
        <taxon>Sphingobacteriales</taxon>
        <taxon>Sphingobacteriaceae</taxon>
        <taxon>Sphingobacterium</taxon>
    </lineage>
</organism>
<dbReference type="EMBL" id="JADEYP010000038">
    <property type="protein sequence ID" value="MCA5006568.1"/>
    <property type="molecule type" value="Genomic_DNA"/>
</dbReference>
<evidence type="ECO:0000256" key="7">
    <source>
        <dbReference type="RuleBase" id="RU003879"/>
    </source>
</evidence>
<comment type="similarity">
    <text evidence="2 7">Belongs to the ExbD/TolR family.</text>
</comment>
<evidence type="ECO:0000313" key="9">
    <source>
        <dbReference type="EMBL" id="MCA5006568.1"/>
    </source>
</evidence>
<sequence>MAELNEKTNSSVNKKIRTRKVAPKVDLTAMVDLAFLLITFFMLTTSLNKPNTLDVAVPDKNMDRPVDMDEKRIVNLIIYENAYSIIYGNMSSPIQIIESIDTKRHSLKNHLIELNNKVKLNTADKNTIVIIKPTNDAFTKNIIDCFDEIRSAKIEHYMLSKLSAEEKLTLHL</sequence>
<comment type="subcellular location">
    <subcellularLocation>
        <location evidence="1">Cell membrane</location>
        <topology evidence="1">Single-pass membrane protein</topology>
    </subcellularLocation>
    <subcellularLocation>
        <location evidence="7">Cell membrane</location>
        <topology evidence="7">Single-pass type II membrane protein</topology>
    </subcellularLocation>
</comment>
<name>A0ABS7Z8P9_9SPHI</name>
<dbReference type="InterPro" id="IPR003400">
    <property type="entry name" value="ExbD"/>
</dbReference>
<dbReference type="PANTHER" id="PTHR30558">
    <property type="entry name" value="EXBD MEMBRANE COMPONENT OF PMF-DRIVEN MACROMOLECULE IMPORT SYSTEM"/>
    <property type="match status" value="1"/>
</dbReference>
<keyword evidence="10" id="KW-1185">Reference proteome</keyword>
<evidence type="ECO:0000256" key="1">
    <source>
        <dbReference type="ARBA" id="ARBA00004162"/>
    </source>
</evidence>
<proteinExistence type="inferred from homology"/>
<keyword evidence="7" id="KW-0813">Transport</keyword>
<evidence type="ECO:0000256" key="5">
    <source>
        <dbReference type="ARBA" id="ARBA00022989"/>
    </source>
</evidence>
<evidence type="ECO:0000256" key="6">
    <source>
        <dbReference type="ARBA" id="ARBA00023136"/>
    </source>
</evidence>
<comment type="caution">
    <text evidence="9">The sequence shown here is derived from an EMBL/GenBank/DDBJ whole genome shotgun (WGS) entry which is preliminary data.</text>
</comment>
<feature type="transmembrane region" description="Helical" evidence="8">
    <location>
        <begin position="21"/>
        <end position="43"/>
    </location>
</feature>
<dbReference type="RefSeq" id="WP_225554926.1">
    <property type="nucleotide sequence ID" value="NZ_JADEYP010000038.1"/>
</dbReference>
<keyword evidence="4 7" id="KW-0812">Transmembrane</keyword>
<dbReference type="PANTHER" id="PTHR30558:SF3">
    <property type="entry name" value="BIOPOLYMER TRANSPORT PROTEIN EXBD-RELATED"/>
    <property type="match status" value="1"/>
</dbReference>
<protein>
    <submittedName>
        <fullName evidence="9">Biopolymer transporter ExbD</fullName>
    </submittedName>
</protein>
<evidence type="ECO:0000256" key="8">
    <source>
        <dbReference type="SAM" id="Phobius"/>
    </source>
</evidence>
<keyword evidence="5 8" id="KW-1133">Transmembrane helix</keyword>